<evidence type="ECO:0000256" key="1">
    <source>
        <dbReference type="SAM" id="MobiDB-lite"/>
    </source>
</evidence>
<organism evidence="3">
    <name type="scientific">uncultured Rubrobacteraceae bacterium</name>
    <dbReference type="NCBI Taxonomy" id="349277"/>
    <lineage>
        <taxon>Bacteria</taxon>
        <taxon>Bacillati</taxon>
        <taxon>Actinomycetota</taxon>
        <taxon>Rubrobacteria</taxon>
        <taxon>Rubrobacterales</taxon>
        <taxon>Rubrobacteraceae</taxon>
        <taxon>environmental samples</taxon>
    </lineage>
</organism>
<protein>
    <submittedName>
        <fullName evidence="3">Type IV pilus biogenesis protein PilN</fullName>
    </submittedName>
</protein>
<reference evidence="3" key="1">
    <citation type="submission" date="2020-02" db="EMBL/GenBank/DDBJ databases">
        <authorList>
            <person name="Meier V. D."/>
        </authorList>
    </citation>
    <scope>NUCLEOTIDE SEQUENCE</scope>
    <source>
        <strain evidence="3">AVDCRST_MAG03</strain>
    </source>
</reference>
<dbReference type="InterPro" id="IPR052534">
    <property type="entry name" value="Extracell_DNA_Util/SecSys_Comp"/>
</dbReference>
<dbReference type="PANTHER" id="PTHR40278:SF1">
    <property type="entry name" value="DNA UTILIZATION PROTEIN HOFN"/>
    <property type="match status" value="1"/>
</dbReference>
<dbReference type="EMBL" id="CADCUT010000022">
    <property type="protein sequence ID" value="CAA9387748.1"/>
    <property type="molecule type" value="Genomic_DNA"/>
</dbReference>
<keyword evidence="2" id="KW-1133">Transmembrane helix</keyword>
<proteinExistence type="predicted"/>
<feature type="transmembrane region" description="Helical" evidence="2">
    <location>
        <begin position="21"/>
        <end position="45"/>
    </location>
</feature>
<name>A0A6J4NGW2_9ACTN</name>
<keyword evidence="2" id="KW-0812">Transmembrane</keyword>
<feature type="region of interest" description="Disordered" evidence="1">
    <location>
        <begin position="205"/>
        <end position="225"/>
    </location>
</feature>
<keyword evidence="2" id="KW-0472">Membrane</keyword>
<dbReference type="PANTHER" id="PTHR40278">
    <property type="entry name" value="DNA UTILIZATION PROTEIN HOFN"/>
    <property type="match status" value="1"/>
</dbReference>
<gene>
    <name evidence="3" type="ORF">AVDCRST_MAG03-384</name>
</gene>
<sequence>MRRVNLLPPEDRRSRTEGVPGGLLGLFLVAGAALLIALAVVYLVFLLRLNGLEEEVADLDGQISQQNARLQELAPFRDLQARLEEKKPVADGIFRTRFPWDDFLQGLAFVVPETTALQTLTGEAAPVDVEAPAEQPLDPPGAVTFTGVALPRYQNVADFVVRMNNLEHLSNAQLNSAELDRETFVEPAIEFEVASELLTVSGEKGTEVRIEGGDPSEIASAPEDDGDEAFREVANAGSAADQYDGAGARR</sequence>
<evidence type="ECO:0000313" key="3">
    <source>
        <dbReference type="EMBL" id="CAA9387748.1"/>
    </source>
</evidence>
<evidence type="ECO:0000256" key="2">
    <source>
        <dbReference type="SAM" id="Phobius"/>
    </source>
</evidence>
<accession>A0A6J4NGW2</accession>
<dbReference type="AlphaFoldDB" id="A0A6J4NGW2"/>